<keyword evidence="2" id="KW-1185">Reference proteome</keyword>
<protein>
    <submittedName>
        <fullName evidence="1">Uncharacterized protein</fullName>
    </submittedName>
</protein>
<evidence type="ECO:0000313" key="1">
    <source>
        <dbReference type="EMBL" id="CEG43275.1"/>
    </source>
</evidence>
<evidence type="ECO:0000313" key="2">
    <source>
        <dbReference type="Proteomes" id="UP000054928"/>
    </source>
</evidence>
<dbReference type="SUPFAM" id="SSF103657">
    <property type="entry name" value="BAR/IMD domain-like"/>
    <property type="match status" value="1"/>
</dbReference>
<dbReference type="InterPro" id="IPR027267">
    <property type="entry name" value="AH/BAR_dom_sf"/>
</dbReference>
<dbReference type="OrthoDB" id="159542at2759"/>
<dbReference type="OMA" id="VRCGFLK"/>
<dbReference type="AlphaFoldDB" id="A0A0N7L648"/>
<sequence length="389" mass="43834">MSIAAAEEALDPLPTSSIASDDVWQLKSDSCAALRAFEAQRSTQIDKFQVRDRAYWRQFHDEIRHGDALKQTRTIFEATGPAEINGVNETDQMNMPSSISKALHVLGEVQTQMADKIVQLTTVVKREVMTKPLEEMATTYKERVETMVTEGNKLDAMLYHSQKNVVDAFEKYEEIFNESESRREGTSSADPVRRQDLWLAEMNYCIHVQKQQQCRVEYVTGMAALFQQYKAMELWRASVIQTALDTYIPAAQRIDPERDLVQSIRRIPKNYTAASLSASDNTDARLFSTLRSPISSPLLVRCGFLKNQVSGSLFASWKDVLCAITHDGYLHLLDLKESTTRSITKSTEAMLGAIATNDQTADVYCQSVRLTNCRIEILALCCASTLFGR</sequence>
<name>A0A0N7L648_PLAHL</name>
<dbReference type="EMBL" id="CCYD01000653">
    <property type="protein sequence ID" value="CEG43275.1"/>
    <property type="molecule type" value="Genomic_DNA"/>
</dbReference>
<dbReference type="Proteomes" id="UP000054928">
    <property type="component" value="Unassembled WGS sequence"/>
</dbReference>
<dbReference type="GeneID" id="36408534"/>
<reference evidence="2" key="1">
    <citation type="submission" date="2014-09" db="EMBL/GenBank/DDBJ databases">
        <authorList>
            <person name="Sharma Rahul"/>
            <person name="Thines Marco"/>
        </authorList>
    </citation>
    <scope>NUCLEOTIDE SEQUENCE [LARGE SCALE GENOMIC DNA]</scope>
</reference>
<organism evidence="1 2">
    <name type="scientific">Plasmopara halstedii</name>
    <name type="common">Downy mildew of sunflower</name>
    <dbReference type="NCBI Taxonomy" id="4781"/>
    <lineage>
        <taxon>Eukaryota</taxon>
        <taxon>Sar</taxon>
        <taxon>Stramenopiles</taxon>
        <taxon>Oomycota</taxon>
        <taxon>Peronosporomycetes</taxon>
        <taxon>Peronosporales</taxon>
        <taxon>Peronosporaceae</taxon>
        <taxon>Plasmopara</taxon>
    </lineage>
</organism>
<proteinExistence type="predicted"/>
<dbReference type="RefSeq" id="XP_024579644.1">
    <property type="nucleotide sequence ID" value="XM_024729249.1"/>
</dbReference>
<dbReference type="Gene3D" id="1.20.1270.60">
    <property type="entry name" value="Arfaptin homology (AH) domain/BAR domain"/>
    <property type="match status" value="1"/>
</dbReference>
<accession>A0A0N7L648</accession>
<dbReference type="STRING" id="4781.A0A0N7L648"/>